<reference evidence="2 3" key="1">
    <citation type="submission" date="2013-12" db="EMBL/GenBank/DDBJ databases">
        <authorList>
            <consortium name="DOE Joint Genome Institute"/>
            <person name="Smidt H."/>
            <person name="Huntemann M."/>
            <person name="Han J."/>
            <person name="Chen A."/>
            <person name="Kyrpides N."/>
            <person name="Mavromatis K."/>
            <person name="Markowitz V."/>
            <person name="Palaniappan K."/>
            <person name="Ivanova N."/>
            <person name="Schaumberg A."/>
            <person name="Pati A."/>
            <person name="Liolios K."/>
            <person name="Nordberg H.P."/>
            <person name="Cantor M.N."/>
            <person name="Hua S.X."/>
            <person name="Woyke T."/>
        </authorList>
    </citation>
    <scope>NUCLEOTIDE SEQUENCE [LARGE SCALE GENOMIC DNA]</scope>
    <source>
        <strain evidence="3">DSM 15288</strain>
    </source>
</reference>
<proteinExistence type="predicted"/>
<keyword evidence="3" id="KW-1185">Reference proteome</keyword>
<dbReference type="SUPFAM" id="SSF55729">
    <property type="entry name" value="Acyl-CoA N-acyltransferases (Nat)"/>
    <property type="match status" value="1"/>
</dbReference>
<dbReference type="Pfam" id="PF00583">
    <property type="entry name" value="Acetyltransf_1"/>
    <property type="match status" value="1"/>
</dbReference>
<accession>W0E9U6</accession>
<dbReference type="InterPro" id="IPR016181">
    <property type="entry name" value="Acyl_CoA_acyltransferase"/>
</dbReference>
<feature type="domain" description="N-acetyltransferase" evidence="1">
    <location>
        <begin position="12"/>
        <end position="178"/>
    </location>
</feature>
<dbReference type="Proteomes" id="UP000010847">
    <property type="component" value="Chromosome"/>
</dbReference>
<dbReference type="GO" id="GO:0016747">
    <property type="term" value="F:acyltransferase activity, transferring groups other than amino-acyl groups"/>
    <property type="evidence" value="ECO:0007669"/>
    <property type="project" value="InterPro"/>
</dbReference>
<dbReference type="AlphaFoldDB" id="W0E9U6"/>
<dbReference type="PANTHER" id="PTHR43415:SF3">
    <property type="entry name" value="GNAT-FAMILY ACETYLTRANSFERASE"/>
    <property type="match status" value="1"/>
</dbReference>
<dbReference type="OrthoDB" id="9802340at2"/>
<dbReference type="RefSeq" id="WP_006716462.1">
    <property type="nucleotide sequence ID" value="NZ_CP007032.1"/>
</dbReference>
<protein>
    <submittedName>
        <fullName evidence="2">Acetyltransferase</fullName>
    </submittedName>
</protein>
<dbReference type="EMBL" id="CP007032">
    <property type="protein sequence ID" value="AHF05999.1"/>
    <property type="molecule type" value="Genomic_DNA"/>
</dbReference>
<gene>
    <name evidence="2" type="ORF">DESME_02120</name>
</gene>
<dbReference type="eggNOG" id="COG1670">
    <property type="taxonomic scope" value="Bacteria"/>
</dbReference>
<keyword evidence="2" id="KW-0808">Transferase</keyword>
<evidence type="ECO:0000313" key="2">
    <source>
        <dbReference type="EMBL" id="AHF05999.1"/>
    </source>
</evidence>
<dbReference type="InterPro" id="IPR000182">
    <property type="entry name" value="GNAT_dom"/>
</dbReference>
<dbReference type="Gene3D" id="3.40.630.30">
    <property type="match status" value="1"/>
</dbReference>
<dbReference type="CDD" id="cd04301">
    <property type="entry name" value="NAT_SF"/>
    <property type="match status" value="1"/>
</dbReference>
<evidence type="ECO:0000259" key="1">
    <source>
        <dbReference type="PROSITE" id="PS51186"/>
    </source>
</evidence>
<dbReference type="PANTHER" id="PTHR43415">
    <property type="entry name" value="SPERMIDINE N(1)-ACETYLTRANSFERASE"/>
    <property type="match status" value="1"/>
</dbReference>
<name>W0E9U6_9FIRM</name>
<dbReference type="KEGG" id="dmt:DESME_02120"/>
<organism evidence="2 3">
    <name type="scientific">Desulfitobacterium metallireducens DSM 15288</name>
    <dbReference type="NCBI Taxonomy" id="871968"/>
    <lineage>
        <taxon>Bacteria</taxon>
        <taxon>Bacillati</taxon>
        <taxon>Bacillota</taxon>
        <taxon>Clostridia</taxon>
        <taxon>Eubacteriales</taxon>
        <taxon>Desulfitobacteriaceae</taxon>
        <taxon>Desulfitobacterium</taxon>
    </lineage>
</organism>
<evidence type="ECO:0000313" key="3">
    <source>
        <dbReference type="Proteomes" id="UP000010847"/>
    </source>
</evidence>
<sequence>MKTIYLKNGDTVQLREAVKEDATELVAYLQKIGGESDFLTFGSGEFSVSVSDEEAILVESSTTGNKIMLLSLVENKVIGCLHFEGGARPRVQHTGEFGVSVLKDYWDKGIGTEMVQELIQWAKASKIIRKLNLRVRSDNARAIRIYERLGFIREGLITREFFISGEFYDFIYMGQNVD</sequence>
<dbReference type="HOGENOM" id="CLU_013985_19_1_9"/>
<dbReference type="PROSITE" id="PS51186">
    <property type="entry name" value="GNAT"/>
    <property type="match status" value="1"/>
</dbReference>
<dbReference type="STRING" id="871968.DESME_02120"/>